<reference evidence="2" key="2">
    <citation type="submission" date="2022-08" db="EMBL/GenBank/DDBJ databases">
        <title>Genome Sequencing of Bacteroides fragilis Group Isolates with Nanopore Technology.</title>
        <authorList>
            <person name="Tisza M.J."/>
            <person name="Smith D."/>
            <person name="Dekker J.P."/>
        </authorList>
    </citation>
    <scope>NUCLEOTIDE SEQUENCE</scope>
    <source>
        <strain evidence="2">BFG-474</strain>
    </source>
</reference>
<keyword evidence="2" id="KW-0121">Carboxypeptidase</keyword>
<dbReference type="Proteomes" id="UP001060260">
    <property type="component" value="Chromosome"/>
</dbReference>
<organism evidence="1 3">
    <name type="scientific">Bacteroides caccae</name>
    <dbReference type="NCBI Taxonomy" id="47678"/>
    <lineage>
        <taxon>Bacteria</taxon>
        <taxon>Pseudomonadati</taxon>
        <taxon>Bacteroidota</taxon>
        <taxon>Bacteroidia</taxon>
        <taxon>Bacteroidales</taxon>
        <taxon>Bacteroidaceae</taxon>
        <taxon>Bacteroides</taxon>
    </lineage>
</organism>
<dbReference type="Proteomes" id="UP000095657">
    <property type="component" value="Unassembled WGS sequence"/>
</dbReference>
<evidence type="ECO:0000313" key="2">
    <source>
        <dbReference type="EMBL" id="UVQ97423.1"/>
    </source>
</evidence>
<dbReference type="EMBL" id="CZAI01000001">
    <property type="protein sequence ID" value="CUO52135.1"/>
    <property type="molecule type" value="Genomic_DNA"/>
</dbReference>
<keyword evidence="2" id="KW-0645">Protease</keyword>
<sequence length="89" mass="9771">MASKEQDKGKIGKGKKITVRGVVRDVQATPIEGVRIYSVGNEKELAVTNKKGEYVLKQVAADDVLIFSKAGHVSRRMPMEGHPVLNVRL</sequence>
<dbReference type="Gene3D" id="2.60.40.1120">
    <property type="entry name" value="Carboxypeptidase-like, regulatory domain"/>
    <property type="match status" value="1"/>
</dbReference>
<protein>
    <submittedName>
        <fullName evidence="2">Carboxypeptidase-like regulatory domain-containing protein</fullName>
    </submittedName>
    <submittedName>
        <fullName evidence="1">Putative exported hydrolase</fullName>
    </submittedName>
</protein>
<keyword evidence="1" id="KW-0378">Hydrolase</keyword>
<dbReference type="STRING" id="47678.ERS852494_00088"/>
<dbReference type="InterPro" id="IPR008969">
    <property type="entry name" value="CarboxyPept-like_regulatory"/>
</dbReference>
<name>A0A174FVL6_9BACE</name>
<dbReference type="GO" id="GO:0004180">
    <property type="term" value="F:carboxypeptidase activity"/>
    <property type="evidence" value="ECO:0007669"/>
    <property type="project" value="UniProtKB-KW"/>
</dbReference>
<evidence type="ECO:0000313" key="1">
    <source>
        <dbReference type="EMBL" id="CUO52135.1"/>
    </source>
</evidence>
<accession>A0A174FVL6</accession>
<gene>
    <name evidence="1" type="ORF">ERS852494_00088</name>
    <name evidence="2" type="ORF">NXW23_03365</name>
</gene>
<dbReference type="AlphaFoldDB" id="A0A174FVL6"/>
<proteinExistence type="predicted"/>
<reference evidence="1 3" key="1">
    <citation type="submission" date="2015-09" db="EMBL/GenBank/DDBJ databases">
        <authorList>
            <consortium name="Pathogen Informatics"/>
        </authorList>
    </citation>
    <scope>NUCLEOTIDE SEQUENCE [LARGE SCALE GENOMIC DNA]</scope>
    <source>
        <strain evidence="1 3">2789STDY5834880</strain>
    </source>
</reference>
<dbReference type="EMBL" id="CP103166">
    <property type="protein sequence ID" value="UVQ97423.1"/>
    <property type="molecule type" value="Genomic_DNA"/>
</dbReference>
<dbReference type="RefSeq" id="WP_153816362.1">
    <property type="nucleotide sequence ID" value="NZ_CACRTB010000007.1"/>
</dbReference>
<evidence type="ECO:0000313" key="3">
    <source>
        <dbReference type="Proteomes" id="UP000095657"/>
    </source>
</evidence>
<dbReference type="SUPFAM" id="SSF49464">
    <property type="entry name" value="Carboxypeptidase regulatory domain-like"/>
    <property type="match status" value="1"/>
</dbReference>